<evidence type="ECO:0000313" key="8">
    <source>
        <dbReference type="Proteomes" id="UP000503840"/>
    </source>
</evidence>
<dbReference type="RefSeq" id="WP_174405128.1">
    <property type="nucleotide sequence ID" value="NZ_BLVO01000013.1"/>
</dbReference>
<dbReference type="EMBL" id="BLVO01000013">
    <property type="protein sequence ID" value="GFM33469.1"/>
    <property type="molecule type" value="Genomic_DNA"/>
</dbReference>
<keyword evidence="3" id="KW-0805">Transcription regulation</keyword>
<evidence type="ECO:0000256" key="3">
    <source>
        <dbReference type="ARBA" id="ARBA00023015"/>
    </source>
</evidence>
<feature type="domain" description="Sigma-54 factor interaction" evidence="6">
    <location>
        <begin position="198"/>
        <end position="427"/>
    </location>
</feature>
<dbReference type="InterPro" id="IPR002197">
    <property type="entry name" value="HTH_Fis"/>
</dbReference>
<organism evidence="7 8">
    <name type="scientific">Desulfovibrio subterraneus</name>
    <dbReference type="NCBI Taxonomy" id="2718620"/>
    <lineage>
        <taxon>Bacteria</taxon>
        <taxon>Pseudomonadati</taxon>
        <taxon>Thermodesulfobacteriota</taxon>
        <taxon>Desulfovibrionia</taxon>
        <taxon>Desulfovibrionales</taxon>
        <taxon>Desulfovibrionaceae</taxon>
        <taxon>Desulfovibrio</taxon>
    </lineage>
</organism>
<dbReference type="AlphaFoldDB" id="A0A7J0BIJ4"/>
<dbReference type="Pfam" id="PF25601">
    <property type="entry name" value="AAA_lid_14"/>
    <property type="match status" value="1"/>
</dbReference>
<dbReference type="InterPro" id="IPR058031">
    <property type="entry name" value="AAA_lid_NorR"/>
</dbReference>
<dbReference type="Gene3D" id="1.10.8.60">
    <property type="match status" value="1"/>
</dbReference>
<dbReference type="GO" id="GO:0043565">
    <property type="term" value="F:sequence-specific DNA binding"/>
    <property type="evidence" value="ECO:0007669"/>
    <property type="project" value="InterPro"/>
</dbReference>
<dbReference type="InterPro" id="IPR009057">
    <property type="entry name" value="Homeodomain-like_sf"/>
</dbReference>
<keyword evidence="2" id="KW-0067">ATP-binding</keyword>
<dbReference type="SMART" id="SM00065">
    <property type="entry name" value="GAF"/>
    <property type="match status" value="1"/>
</dbReference>
<accession>A0A7J0BIJ4</accession>
<keyword evidence="5" id="KW-0804">Transcription</keyword>
<protein>
    <submittedName>
        <fullName evidence="7">Nif-specific regulatory protein</fullName>
    </submittedName>
</protein>
<dbReference type="Pfam" id="PF02954">
    <property type="entry name" value="HTH_8"/>
    <property type="match status" value="1"/>
</dbReference>
<reference evidence="7 8" key="1">
    <citation type="submission" date="2020-05" db="EMBL/GenBank/DDBJ databases">
        <title>Draft genome sequence of Desulfovibrio sp. strain HN2T.</title>
        <authorList>
            <person name="Ueno A."/>
            <person name="Tamazawa S."/>
            <person name="Tamamura S."/>
            <person name="Murakami T."/>
            <person name="Kiyama T."/>
            <person name="Inomata H."/>
            <person name="Amano Y."/>
            <person name="Miyakawa K."/>
            <person name="Tamaki H."/>
            <person name="Naganuma T."/>
            <person name="Kaneko K."/>
        </authorList>
    </citation>
    <scope>NUCLEOTIDE SEQUENCE [LARGE SCALE GENOMIC DNA]</scope>
    <source>
        <strain evidence="7 8">HN2</strain>
    </source>
</reference>
<dbReference type="Gene3D" id="3.40.50.300">
    <property type="entry name" value="P-loop containing nucleotide triphosphate hydrolases"/>
    <property type="match status" value="1"/>
</dbReference>
<gene>
    <name evidence="7" type="primary">nifA-2_1</name>
    <name evidence="7" type="ORF">DSM101010T_18340</name>
</gene>
<dbReference type="Pfam" id="PF01590">
    <property type="entry name" value="GAF"/>
    <property type="match status" value="1"/>
</dbReference>
<dbReference type="InterPro" id="IPR029016">
    <property type="entry name" value="GAF-like_dom_sf"/>
</dbReference>
<comment type="caution">
    <text evidence="7">The sequence shown here is derived from an EMBL/GenBank/DDBJ whole genome shotgun (WGS) entry which is preliminary data.</text>
</comment>
<dbReference type="InterPro" id="IPR003018">
    <property type="entry name" value="GAF"/>
</dbReference>
<evidence type="ECO:0000313" key="7">
    <source>
        <dbReference type="EMBL" id="GFM33469.1"/>
    </source>
</evidence>
<dbReference type="PRINTS" id="PR01590">
    <property type="entry name" value="HTHFIS"/>
</dbReference>
<dbReference type="PANTHER" id="PTHR32071:SF117">
    <property type="entry name" value="PTS-DEPENDENT DIHYDROXYACETONE KINASE OPERON REGULATORY PROTEIN-RELATED"/>
    <property type="match status" value="1"/>
</dbReference>
<dbReference type="InterPro" id="IPR027417">
    <property type="entry name" value="P-loop_NTPase"/>
</dbReference>
<name>A0A7J0BIJ4_9BACT</name>
<proteinExistence type="predicted"/>
<keyword evidence="1" id="KW-0547">Nucleotide-binding</keyword>
<dbReference type="Gene3D" id="3.30.450.40">
    <property type="match status" value="1"/>
</dbReference>
<dbReference type="SUPFAM" id="SSF55781">
    <property type="entry name" value="GAF domain-like"/>
    <property type="match status" value="1"/>
</dbReference>
<dbReference type="Pfam" id="PF00158">
    <property type="entry name" value="Sigma54_activat"/>
    <property type="match status" value="1"/>
</dbReference>
<evidence type="ECO:0000259" key="6">
    <source>
        <dbReference type="PROSITE" id="PS50045"/>
    </source>
</evidence>
<dbReference type="GO" id="GO:0005524">
    <property type="term" value="F:ATP binding"/>
    <property type="evidence" value="ECO:0007669"/>
    <property type="project" value="UniProtKB-KW"/>
</dbReference>
<keyword evidence="4" id="KW-0238">DNA-binding</keyword>
<dbReference type="SUPFAM" id="SSF46689">
    <property type="entry name" value="Homeodomain-like"/>
    <property type="match status" value="1"/>
</dbReference>
<dbReference type="PROSITE" id="PS50045">
    <property type="entry name" value="SIGMA54_INTERACT_4"/>
    <property type="match status" value="1"/>
</dbReference>
<dbReference type="Proteomes" id="UP000503840">
    <property type="component" value="Unassembled WGS sequence"/>
</dbReference>
<dbReference type="PANTHER" id="PTHR32071">
    <property type="entry name" value="TRANSCRIPTIONAL REGULATORY PROTEIN"/>
    <property type="match status" value="1"/>
</dbReference>
<dbReference type="SUPFAM" id="SSF52540">
    <property type="entry name" value="P-loop containing nucleoside triphosphate hydrolases"/>
    <property type="match status" value="1"/>
</dbReference>
<dbReference type="Gene3D" id="1.10.10.60">
    <property type="entry name" value="Homeodomain-like"/>
    <property type="match status" value="1"/>
</dbReference>
<evidence type="ECO:0000256" key="4">
    <source>
        <dbReference type="ARBA" id="ARBA00023125"/>
    </source>
</evidence>
<evidence type="ECO:0000256" key="2">
    <source>
        <dbReference type="ARBA" id="ARBA00022840"/>
    </source>
</evidence>
<evidence type="ECO:0000256" key="1">
    <source>
        <dbReference type="ARBA" id="ARBA00022741"/>
    </source>
</evidence>
<sequence length="516" mass="56379">MNETSDSIKLTILAEIGSIIGRALRLESALHDILAILGTRLSMGHGSIVLLERDRGGVASCVSYDRTPRDQARRGWGGSDADIIRAVSKGQAFVIMEGQGTPLFLDGAVARRITRQKVALLGVPVFVHGREAGLLMVNRLFDSPLAMDADLAFLETVAGLVGQFVSLNDSVTEKVEALKRENAALRYRVSQDSQRTHMISRSPVMADVECLMEQAAASDTPVLLQGEDGVGRALLAGLIHDFSERARQPFVRIDCRAFSRPQGRQNWNGGRAPSQDSITSHFVERMEAAHEGTACLENVTLLPRDLQAKLLGVLQGQGIERPGTRLVRRVNVRVLALCGPDVAQLVQQGGVCPDLYDCLSGRMVIHVPPLRERREDVEAILNHLIAKAAREYGRHLRFGMDALEVLRRYEWPGNVREMEAVVESLVAMTDGGNISAGMLLPLLGAVEGARMGAKGGAVSPSLKDMERNEVVSALRRTGWIQYRAAEVLGITARQMGYKIKKFGLENMVASERARAR</sequence>
<dbReference type="InterPro" id="IPR002078">
    <property type="entry name" value="Sigma_54_int"/>
</dbReference>
<evidence type="ECO:0000256" key="5">
    <source>
        <dbReference type="ARBA" id="ARBA00023163"/>
    </source>
</evidence>
<dbReference type="GO" id="GO:0006355">
    <property type="term" value="P:regulation of DNA-templated transcription"/>
    <property type="evidence" value="ECO:0007669"/>
    <property type="project" value="InterPro"/>
</dbReference>
<keyword evidence="8" id="KW-1185">Reference proteome</keyword>